<name>A0AAW0GSZ4_9APHY</name>
<dbReference type="EMBL" id="JASBNA010000001">
    <property type="protein sequence ID" value="KAK7696518.1"/>
    <property type="molecule type" value="Genomic_DNA"/>
</dbReference>
<proteinExistence type="predicted"/>
<evidence type="ECO:0000313" key="2">
    <source>
        <dbReference type="Proteomes" id="UP001385951"/>
    </source>
</evidence>
<comment type="caution">
    <text evidence="1">The sequence shown here is derived from an EMBL/GenBank/DDBJ whole genome shotgun (WGS) entry which is preliminary data.</text>
</comment>
<gene>
    <name evidence="1" type="ORF">QCA50_001176</name>
</gene>
<dbReference type="AlphaFoldDB" id="A0AAW0GSZ4"/>
<dbReference type="Proteomes" id="UP001385951">
    <property type="component" value="Unassembled WGS sequence"/>
</dbReference>
<evidence type="ECO:0000313" key="1">
    <source>
        <dbReference type="EMBL" id="KAK7696518.1"/>
    </source>
</evidence>
<keyword evidence="2" id="KW-1185">Reference proteome</keyword>
<organism evidence="1 2">
    <name type="scientific">Cerrena zonata</name>
    <dbReference type="NCBI Taxonomy" id="2478898"/>
    <lineage>
        <taxon>Eukaryota</taxon>
        <taxon>Fungi</taxon>
        <taxon>Dikarya</taxon>
        <taxon>Basidiomycota</taxon>
        <taxon>Agaricomycotina</taxon>
        <taxon>Agaricomycetes</taxon>
        <taxon>Polyporales</taxon>
        <taxon>Cerrenaceae</taxon>
        <taxon>Cerrena</taxon>
    </lineage>
</organism>
<sequence length="203" mass="22112">MKITVSLFLSMKLKSKPTYIIPSARSVGIGALVSGKVVDHDTNVPIVIERADAPGTRAPGRRRAIVLSDIVQLAILLWDDSSGQSAVGSEYFCTYLAVPGTCALRIGALITRENVDQDTSVVELVNRARTSPCATGVASNEDTLWVGTFGERRYVTSRSQCCISEERRRRKHGENKGVANAERHVVKDELCWKAGTDELLPPS</sequence>
<protein>
    <submittedName>
        <fullName evidence="1">Uncharacterized protein</fullName>
    </submittedName>
</protein>
<reference evidence="1 2" key="1">
    <citation type="submission" date="2022-09" db="EMBL/GenBank/DDBJ databases">
        <authorList>
            <person name="Palmer J.M."/>
        </authorList>
    </citation>
    <scope>NUCLEOTIDE SEQUENCE [LARGE SCALE GENOMIC DNA]</scope>
    <source>
        <strain evidence="1 2">DSM 7382</strain>
    </source>
</reference>
<accession>A0AAW0GSZ4</accession>